<organism evidence="1 2">
    <name type="scientific">Hibiscus sabdariffa</name>
    <name type="common">roselle</name>
    <dbReference type="NCBI Taxonomy" id="183260"/>
    <lineage>
        <taxon>Eukaryota</taxon>
        <taxon>Viridiplantae</taxon>
        <taxon>Streptophyta</taxon>
        <taxon>Embryophyta</taxon>
        <taxon>Tracheophyta</taxon>
        <taxon>Spermatophyta</taxon>
        <taxon>Magnoliopsida</taxon>
        <taxon>eudicotyledons</taxon>
        <taxon>Gunneridae</taxon>
        <taxon>Pentapetalae</taxon>
        <taxon>rosids</taxon>
        <taxon>malvids</taxon>
        <taxon>Malvales</taxon>
        <taxon>Malvaceae</taxon>
        <taxon>Malvoideae</taxon>
        <taxon>Hibiscus</taxon>
    </lineage>
</organism>
<accession>A0ABR2GGQ1</accession>
<sequence length="136" mass="14963">MVGVLHEDEDEEEGDGVATAGWCYDFNAVVNVECCCRLSSSPAKICFQVLFSIFFGLDFSTRDFGASITCGTTELLDLKSGLDQVQEIYLIPPVRILPSHPLIQWIGVTAAYSLGPTSASEDSFSSKYRFHLQVLE</sequence>
<comment type="caution">
    <text evidence="1">The sequence shown here is derived from an EMBL/GenBank/DDBJ whole genome shotgun (WGS) entry which is preliminary data.</text>
</comment>
<evidence type="ECO:0000313" key="2">
    <source>
        <dbReference type="Proteomes" id="UP001472677"/>
    </source>
</evidence>
<reference evidence="1 2" key="1">
    <citation type="journal article" date="2024" name="G3 (Bethesda)">
        <title>Genome assembly of Hibiscus sabdariffa L. provides insights into metabolisms of medicinal natural products.</title>
        <authorList>
            <person name="Kim T."/>
        </authorList>
    </citation>
    <scope>NUCLEOTIDE SEQUENCE [LARGE SCALE GENOMIC DNA]</scope>
    <source>
        <strain evidence="1">TK-2024</strain>
        <tissue evidence="1">Old leaves</tissue>
    </source>
</reference>
<dbReference type="Proteomes" id="UP001472677">
    <property type="component" value="Unassembled WGS sequence"/>
</dbReference>
<dbReference type="EMBL" id="JBBPBM010000001">
    <property type="protein sequence ID" value="KAK8601651.1"/>
    <property type="molecule type" value="Genomic_DNA"/>
</dbReference>
<name>A0ABR2GGQ1_9ROSI</name>
<evidence type="ECO:0000313" key="1">
    <source>
        <dbReference type="EMBL" id="KAK8601651.1"/>
    </source>
</evidence>
<protein>
    <submittedName>
        <fullName evidence="1">Uncharacterized protein</fullName>
    </submittedName>
</protein>
<gene>
    <name evidence="1" type="ORF">V6N12_051480</name>
</gene>
<proteinExistence type="predicted"/>
<keyword evidence="2" id="KW-1185">Reference proteome</keyword>